<protein>
    <recommendedName>
        <fullName evidence="2">histidine kinase</fullName>
        <ecNumber evidence="2">2.7.13.3</ecNumber>
    </recommendedName>
</protein>
<evidence type="ECO:0000259" key="5">
    <source>
        <dbReference type="Pfam" id="PF00512"/>
    </source>
</evidence>
<evidence type="ECO:0000256" key="3">
    <source>
        <dbReference type="ARBA" id="ARBA00022777"/>
    </source>
</evidence>
<organism evidence="6 7">
    <name type="scientific">Schinkia azotoformans LMG 9581</name>
    <dbReference type="NCBI Taxonomy" id="1131731"/>
    <lineage>
        <taxon>Bacteria</taxon>
        <taxon>Bacillati</taxon>
        <taxon>Bacillota</taxon>
        <taxon>Bacilli</taxon>
        <taxon>Bacillales</taxon>
        <taxon>Bacillaceae</taxon>
        <taxon>Calidifontibacillus/Schinkia group</taxon>
        <taxon>Schinkia</taxon>
    </lineage>
</organism>
<proteinExistence type="predicted"/>
<keyword evidence="7" id="KW-1185">Reference proteome</keyword>
<dbReference type="SUPFAM" id="SSF47384">
    <property type="entry name" value="Homodimeric domain of signal transducing histidine kinase"/>
    <property type="match status" value="1"/>
</dbReference>
<dbReference type="InterPro" id="IPR003661">
    <property type="entry name" value="HisK_dim/P_dom"/>
</dbReference>
<dbReference type="InterPro" id="IPR036097">
    <property type="entry name" value="HisK_dim/P_sf"/>
</dbReference>
<gene>
    <name evidence="6" type="ORF">BAZO_07954</name>
</gene>
<reference evidence="6 7" key="1">
    <citation type="journal article" date="2012" name="Front. Microbiol.">
        <title>Redundancy and modularity in membrane-associated dissimilatory nitrate reduction in Bacillus.</title>
        <authorList>
            <person name="Heylen K."/>
            <person name="Keltjens J."/>
        </authorList>
    </citation>
    <scope>NUCLEOTIDE SEQUENCE [LARGE SCALE GENOMIC DNA]</scope>
    <source>
        <strain evidence="6 7">LMG 9581</strain>
    </source>
</reference>
<dbReference type="CDD" id="cd00082">
    <property type="entry name" value="HisKA"/>
    <property type="match status" value="1"/>
</dbReference>
<feature type="domain" description="Signal transduction histidine kinase dimerisation/phosphoacceptor" evidence="5">
    <location>
        <begin position="4"/>
        <end position="35"/>
    </location>
</feature>
<evidence type="ECO:0000256" key="2">
    <source>
        <dbReference type="ARBA" id="ARBA00012438"/>
    </source>
</evidence>
<dbReference type="EMBL" id="AJLR01000045">
    <property type="protein sequence ID" value="EKN67799.1"/>
    <property type="molecule type" value="Genomic_DNA"/>
</dbReference>
<accession>K6DHK9</accession>
<dbReference type="GO" id="GO:0000155">
    <property type="term" value="F:phosphorelay sensor kinase activity"/>
    <property type="evidence" value="ECO:0007669"/>
    <property type="project" value="InterPro"/>
</dbReference>
<dbReference type="AlphaFoldDB" id="K6DHK9"/>
<dbReference type="EC" id="2.7.13.3" evidence="2"/>
<dbReference type="Gene3D" id="1.10.287.130">
    <property type="match status" value="1"/>
</dbReference>
<dbReference type="Pfam" id="PF00512">
    <property type="entry name" value="HisKA"/>
    <property type="match status" value="1"/>
</dbReference>
<dbReference type="RefSeq" id="WP_003330845.1">
    <property type="nucleotide sequence ID" value="NZ_AJLR01000045.1"/>
</dbReference>
<keyword evidence="4" id="KW-0902">Two-component regulatory system</keyword>
<keyword evidence="3" id="KW-0418">Kinase</keyword>
<comment type="catalytic activity">
    <reaction evidence="1">
        <text>ATP + protein L-histidine = ADP + protein N-phospho-L-histidine.</text>
        <dbReference type="EC" id="2.7.13.3"/>
    </reaction>
</comment>
<dbReference type="Proteomes" id="UP000006315">
    <property type="component" value="Unassembled WGS sequence"/>
</dbReference>
<comment type="caution">
    <text evidence="6">The sequence shown here is derived from an EMBL/GenBank/DDBJ whole genome shotgun (WGS) entry which is preliminary data.</text>
</comment>
<evidence type="ECO:0000256" key="1">
    <source>
        <dbReference type="ARBA" id="ARBA00000085"/>
    </source>
</evidence>
<name>K6DHK9_SCHAZ</name>
<keyword evidence="3" id="KW-0808">Transferase</keyword>
<evidence type="ECO:0000313" key="6">
    <source>
        <dbReference type="EMBL" id="EKN67799.1"/>
    </source>
</evidence>
<evidence type="ECO:0000256" key="4">
    <source>
        <dbReference type="ARBA" id="ARBA00023012"/>
    </source>
</evidence>
<sequence>MKMISQLAASISDEVRNPLTTSRGLLQLMNETEFKNHEGTCFAITFPLIKQNV</sequence>
<dbReference type="PATRIC" id="fig|1131731.3.peg.1662"/>
<evidence type="ECO:0000313" key="7">
    <source>
        <dbReference type="Proteomes" id="UP000006315"/>
    </source>
</evidence>